<feature type="region of interest" description="Disordered" evidence="1">
    <location>
        <begin position="488"/>
        <end position="510"/>
    </location>
</feature>
<organism evidence="3">
    <name type="scientific">Setaria italica</name>
    <name type="common">Foxtail millet</name>
    <name type="synonym">Panicum italicum</name>
    <dbReference type="NCBI Taxonomy" id="4555"/>
    <lineage>
        <taxon>Eukaryota</taxon>
        <taxon>Viridiplantae</taxon>
        <taxon>Streptophyta</taxon>
        <taxon>Embryophyta</taxon>
        <taxon>Tracheophyta</taxon>
        <taxon>Spermatophyta</taxon>
        <taxon>Magnoliopsida</taxon>
        <taxon>Liliopsida</taxon>
        <taxon>Poales</taxon>
        <taxon>Poaceae</taxon>
        <taxon>PACMAD clade</taxon>
        <taxon>Panicoideae</taxon>
        <taxon>Panicodae</taxon>
        <taxon>Paniceae</taxon>
        <taxon>Cenchrinae</taxon>
        <taxon>Setaria</taxon>
    </lineage>
</organism>
<name>A0A368RWL3_SETIT</name>
<reference evidence="3" key="1">
    <citation type="journal article" date="2012" name="Nat. Biotechnol.">
        <title>Reference genome sequence of the model plant Setaria.</title>
        <authorList>
            <person name="Bennetzen J.L."/>
            <person name="Schmutz J."/>
            <person name="Wang H."/>
            <person name="Percifield R."/>
            <person name="Hawkins J."/>
            <person name="Pontaroli A.C."/>
            <person name="Estep M."/>
            <person name="Feng L."/>
            <person name="Vaughn J.N."/>
            <person name="Grimwood J."/>
            <person name="Jenkins J."/>
            <person name="Barry K."/>
            <person name="Lindquist E."/>
            <person name="Hellsten U."/>
            <person name="Deshpande S."/>
            <person name="Wang X."/>
            <person name="Wu X."/>
            <person name="Mitros T."/>
            <person name="Triplett J."/>
            <person name="Yang X."/>
            <person name="Ye C.Y."/>
            <person name="Mauro-Herrera M."/>
            <person name="Wang L."/>
            <person name="Li P."/>
            <person name="Sharma M."/>
            <person name="Sharma R."/>
            <person name="Ronald P.C."/>
            <person name="Panaud O."/>
            <person name="Kellogg E.A."/>
            <person name="Brutnell T.P."/>
            <person name="Doust A.N."/>
            <person name="Tuskan G.A."/>
            <person name="Rokhsar D."/>
            <person name="Devos K.M."/>
        </authorList>
    </citation>
    <scope>NUCLEOTIDE SEQUENCE [LARGE SCALE GENOMIC DNA]</scope>
    <source>
        <strain evidence="3">Yugu1</strain>
    </source>
</reference>
<dbReference type="InterPro" id="IPR002035">
    <property type="entry name" value="VWF_A"/>
</dbReference>
<accession>A0A368RWL3</accession>
<evidence type="ECO:0000256" key="1">
    <source>
        <dbReference type="SAM" id="MobiDB-lite"/>
    </source>
</evidence>
<sequence>MAECSPTFHFRCISTYAPLLRTPRVRRQPPGSDRVSSRLPLLRRRLPLPPPPGPSSSPTGKISPLKKIGAHLLPEEAVISDRESFCAMESASVAHGHFVCPLCNAPWRSCPSGTLVVKTHTECSAIARNSSHDNLDVLVHVRAPGMIGGEATNGRAGTRHHEGGKARAAEAGHVGFVIDNLGPHDCLCVVSFSDTARSTRLPRMSDTGKGPTTRAVASLAARGGTDIAEGIRKAAKVLDERRQRNAVSSVILLSDGQDTRRAAAGPNYGALVPPSFAPFARADTGDWSAPIHTFGFGNNHDAAAMHVVAEAREATGGTFSFMEDEAVIKDVFAQCIGGLLSVVVQEARVRIACLHAGVGISAVRSGRYESRIDDDGRAASVAAGELYADEELRFLQSLAVPRADDATETTLIGVACGYRDAAGGADVNVTAADTVVARPEHAVGAGAERSMEVERERVCVEATADIARRAGHAPGGGGDTRHSMQLQAWEPGRSTGRQAAQGRLMVRRQR</sequence>
<gene>
    <name evidence="3" type="ORF">SETIT_7G172400v2</name>
</gene>
<feature type="domain" description="VWFA" evidence="2">
    <location>
        <begin position="175"/>
        <end position="257"/>
    </location>
</feature>
<dbReference type="PANTHER" id="PTHR10579">
    <property type="entry name" value="CALCIUM-ACTIVATED CHLORIDE CHANNEL REGULATOR"/>
    <property type="match status" value="1"/>
</dbReference>
<dbReference type="OrthoDB" id="687730at2759"/>
<dbReference type="InterPro" id="IPR051266">
    <property type="entry name" value="CLCR"/>
</dbReference>
<feature type="region of interest" description="Disordered" evidence="1">
    <location>
        <begin position="23"/>
        <end position="64"/>
    </location>
</feature>
<dbReference type="InterPro" id="IPR036465">
    <property type="entry name" value="vWFA_dom_sf"/>
</dbReference>
<evidence type="ECO:0000259" key="2">
    <source>
        <dbReference type="Pfam" id="PF13519"/>
    </source>
</evidence>
<reference evidence="3" key="2">
    <citation type="submission" date="2015-07" db="EMBL/GenBank/DDBJ databases">
        <authorList>
            <person name="Noorani M."/>
        </authorList>
    </citation>
    <scope>NUCLEOTIDE SEQUENCE</scope>
    <source>
        <strain evidence="3">Yugu1</strain>
    </source>
</reference>
<dbReference type="Pfam" id="PF13519">
    <property type="entry name" value="VWA_2"/>
    <property type="match status" value="1"/>
</dbReference>
<dbReference type="Gene3D" id="3.40.50.410">
    <property type="entry name" value="von Willebrand factor, type A domain"/>
    <property type="match status" value="1"/>
</dbReference>
<dbReference type="SUPFAM" id="SSF53300">
    <property type="entry name" value="vWA-like"/>
    <property type="match status" value="1"/>
</dbReference>
<protein>
    <recommendedName>
        <fullName evidence="2">VWFA domain-containing protein</fullName>
    </recommendedName>
</protein>
<dbReference type="AlphaFoldDB" id="A0A368RWL3"/>
<dbReference type="EMBL" id="CM003534">
    <property type="protein sequence ID" value="RCV34606.1"/>
    <property type="molecule type" value="Genomic_DNA"/>
</dbReference>
<proteinExistence type="predicted"/>
<evidence type="ECO:0000313" key="3">
    <source>
        <dbReference type="EMBL" id="RCV34606.1"/>
    </source>
</evidence>
<dbReference type="PANTHER" id="PTHR10579:SF150">
    <property type="entry name" value="RING-TYPE DOMAIN-CONTAINING PROTEIN"/>
    <property type="match status" value="1"/>
</dbReference>